<accession>A0ABV8TYQ4</accession>
<comment type="caution">
    <text evidence="2">The sequence shown here is derived from an EMBL/GenBank/DDBJ whole genome shotgun (WGS) entry which is preliminary data.</text>
</comment>
<dbReference type="InterPro" id="IPR016181">
    <property type="entry name" value="Acyl_CoA_acyltransferase"/>
</dbReference>
<name>A0ABV8TYQ4_9ACTN</name>
<sequence length="340" mass="37498">MEISYIEPGDTASLDALYDVYIAAFDHDVPRGMSLSRDQVHVEYERGWPMREVRHYLLRDGNGAAVAGGSISLFRNTNTESAGLDIVTDPGHRRKGYGTAVYEHLLGVARAEGRGHLLAGTHAPLNDADDGHDDAGRLFAEKLGFDLALTVVNRVFAVDSLSPEREAELFDRADAKASADYELRTWTGPAPEELQEGLARIDSSIMAEVPLGDIDLEPAKIDVDQRKYTNETRRLGGYDHVQTVAIHRGTGDLVANTVLLADRERPLAYQGITIVNPGHRGHRLGQWLKIANLRALKETKPHVAEVYTDNADVNAHMNAINEAMGFRPLDLALEYQKKLS</sequence>
<dbReference type="CDD" id="cd04301">
    <property type="entry name" value="NAT_SF"/>
    <property type="match status" value="1"/>
</dbReference>
<keyword evidence="2" id="KW-0808">Transferase</keyword>
<dbReference type="PROSITE" id="PS51186">
    <property type="entry name" value="GNAT"/>
    <property type="match status" value="1"/>
</dbReference>
<keyword evidence="2" id="KW-0012">Acyltransferase</keyword>
<dbReference type="Gene3D" id="3.40.630.30">
    <property type="match status" value="1"/>
</dbReference>
<dbReference type="Proteomes" id="UP001595823">
    <property type="component" value="Unassembled WGS sequence"/>
</dbReference>
<evidence type="ECO:0000313" key="2">
    <source>
        <dbReference type="EMBL" id="MFC4335582.1"/>
    </source>
</evidence>
<keyword evidence="3" id="KW-1185">Reference proteome</keyword>
<dbReference type="Pfam" id="PF00583">
    <property type="entry name" value="Acetyltransf_1"/>
    <property type="match status" value="1"/>
</dbReference>
<organism evidence="2 3">
    <name type="scientific">Salininema proteolyticum</name>
    <dbReference type="NCBI Taxonomy" id="1607685"/>
    <lineage>
        <taxon>Bacteria</taxon>
        <taxon>Bacillati</taxon>
        <taxon>Actinomycetota</taxon>
        <taxon>Actinomycetes</taxon>
        <taxon>Glycomycetales</taxon>
        <taxon>Glycomycetaceae</taxon>
        <taxon>Salininema</taxon>
    </lineage>
</organism>
<reference evidence="3" key="1">
    <citation type="journal article" date="2019" name="Int. J. Syst. Evol. Microbiol.">
        <title>The Global Catalogue of Microorganisms (GCM) 10K type strain sequencing project: providing services to taxonomists for standard genome sequencing and annotation.</title>
        <authorList>
            <consortium name="The Broad Institute Genomics Platform"/>
            <consortium name="The Broad Institute Genome Sequencing Center for Infectious Disease"/>
            <person name="Wu L."/>
            <person name="Ma J."/>
        </authorList>
    </citation>
    <scope>NUCLEOTIDE SEQUENCE [LARGE SCALE GENOMIC DNA]</scope>
    <source>
        <strain evidence="3">IBRC-M 10908</strain>
    </source>
</reference>
<protein>
    <submittedName>
        <fullName evidence="2">GNAT family N-acetyltransferase</fullName>
        <ecNumber evidence="2">2.3.-.-</ecNumber>
    </submittedName>
</protein>
<gene>
    <name evidence="2" type="ORF">ACFPET_10265</name>
</gene>
<dbReference type="InterPro" id="IPR000182">
    <property type="entry name" value="GNAT_dom"/>
</dbReference>
<feature type="domain" description="N-acetyltransferase" evidence="1">
    <location>
        <begin position="1"/>
        <end position="168"/>
    </location>
</feature>
<dbReference type="EMBL" id="JBHSDK010000014">
    <property type="protein sequence ID" value="MFC4335582.1"/>
    <property type="molecule type" value="Genomic_DNA"/>
</dbReference>
<evidence type="ECO:0000259" key="1">
    <source>
        <dbReference type="PROSITE" id="PS51186"/>
    </source>
</evidence>
<dbReference type="RefSeq" id="WP_380620590.1">
    <property type="nucleotide sequence ID" value="NZ_JBHSDK010000014.1"/>
</dbReference>
<proteinExistence type="predicted"/>
<evidence type="ECO:0000313" key="3">
    <source>
        <dbReference type="Proteomes" id="UP001595823"/>
    </source>
</evidence>
<dbReference type="EC" id="2.3.-.-" evidence="2"/>
<dbReference type="GO" id="GO:0016746">
    <property type="term" value="F:acyltransferase activity"/>
    <property type="evidence" value="ECO:0007669"/>
    <property type="project" value="UniProtKB-KW"/>
</dbReference>
<dbReference type="SUPFAM" id="SSF55729">
    <property type="entry name" value="Acyl-CoA N-acyltransferases (Nat)"/>
    <property type="match status" value="2"/>
</dbReference>